<feature type="domain" description="Major facilitator superfamily (MFS) profile" evidence="10">
    <location>
        <begin position="33"/>
        <end position="418"/>
    </location>
</feature>
<evidence type="ECO:0000256" key="8">
    <source>
        <dbReference type="RuleBase" id="RU365088"/>
    </source>
</evidence>
<feature type="transmembrane region" description="Helical" evidence="8">
    <location>
        <begin position="331"/>
        <end position="350"/>
    </location>
</feature>
<feature type="transmembrane region" description="Helical" evidence="8">
    <location>
        <begin position="362"/>
        <end position="384"/>
    </location>
</feature>
<dbReference type="Pfam" id="PF07690">
    <property type="entry name" value="MFS_1"/>
    <property type="match status" value="1"/>
</dbReference>
<dbReference type="InterPro" id="IPR004812">
    <property type="entry name" value="Efflux_drug-R_Bcr/CmlA"/>
</dbReference>
<dbReference type="Proteomes" id="UP000603352">
    <property type="component" value="Unassembled WGS sequence"/>
</dbReference>
<dbReference type="InterPro" id="IPR011701">
    <property type="entry name" value="MFS"/>
</dbReference>
<keyword evidence="8" id="KW-0997">Cell inner membrane</keyword>
<evidence type="ECO:0000313" key="11">
    <source>
        <dbReference type="EMBL" id="GGB24801.1"/>
    </source>
</evidence>
<dbReference type="Gene3D" id="1.20.1720.10">
    <property type="entry name" value="Multidrug resistance protein D"/>
    <property type="match status" value="1"/>
</dbReference>
<dbReference type="SUPFAM" id="SSF103473">
    <property type="entry name" value="MFS general substrate transporter"/>
    <property type="match status" value="1"/>
</dbReference>
<name>A0ABQ1I942_9PROT</name>
<keyword evidence="6 8" id="KW-1133">Transmembrane helix</keyword>
<accession>A0ABQ1I942</accession>
<feature type="transmembrane region" description="Helical" evidence="8">
    <location>
        <begin position="99"/>
        <end position="117"/>
    </location>
</feature>
<evidence type="ECO:0000256" key="2">
    <source>
        <dbReference type="ARBA" id="ARBA00006236"/>
    </source>
</evidence>
<keyword evidence="5 8" id="KW-0812">Transmembrane</keyword>
<dbReference type="EMBL" id="BMDZ01000002">
    <property type="protein sequence ID" value="GGB24801.1"/>
    <property type="molecule type" value="Genomic_DNA"/>
</dbReference>
<evidence type="ECO:0000256" key="3">
    <source>
        <dbReference type="ARBA" id="ARBA00022448"/>
    </source>
</evidence>
<comment type="caution">
    <text evidence="8">Lacks conserved residue(s) required for the propagation of feature annotation.</text>
</comment>
<feature type="region of interest" description="Disordered" evidence="9">
    <location>
        <begin position="1"/>
        <end position="24"/>
    </location>
</feature>
<reference evidence="12" key="1">
    <citation type="journal article" date="2019" name="Int. J. Syst. Evol. Microbiol.">
        <title>The Global Catalogue of Microorganisms (GCM) 10K type strain sequencing project: providing services to taxonomists for standard genome sequencing and annotation.</title>
        <authorList>
            <consortium name="The Broad Institute Genomics Platform"/>
            <consortium name="The Broad Institute Genome Sequencing Center for Infectious Disease"/>
            <person name="Wu L."/>
            <person name="Ma J."/>
        </authorList>
    </citation>
    <scope>NUCLEOTIDE SEQUENCE [LARGE SCALE GENOMIC DNA]</scope>
    <source>
        <strain evidence="12">CGMCC 1.10188</strain>
    </source>
</reference>
<dbReference type="NCBIfam" id="TIGR00710">
    <property type="entry name" value="efflux_Bcr_CflA"/>
    <property type="match status" value="1"/>
</dbReference>
<evidence type="ECO:0000256" key="6">
    <source>
        <dbReference type="ARBA" id="ARBA00022989"/>
    </source>
</evidence>
<gene>
    <name evidence="11" type="ORF">GCM10011505_02610</name>
</gene>
<comment type="subcellular location">
    <subcellularLocation>
        <location evidence="8">Cell inner membrane</location>
        <topology evidence="8">Multi-pass membrane protein</topology>
    </subcellularLocation>
    <subcellularLocation>
        <location evidence="1">Cell membrane</location>
        <topology evidence="1">Multi-pass membrane protein</topology>
    </subcellularLocation>
</comment>
<feature type="transmembrane region" description="Helical" evidence="8">
    <location>
        <begin position="123"/>
        <end position="145"/>
    </location>
</feature>
<evidence type="ECO:0000313" key="12">
    <source>
        <dbReference type="Proteomes" id="UP000603352"/>
    </source>
</evidence>
<sequence length="422" mass="43216">MRATSGPAGTAEAQATAKATPPPPGIPRGLDAPLWILVVITAIGPVALNLFVPSMPAAQRMLAISDAAIQLTLTLYLVALAGAQLIYGPVSDRFGRRPPLIAGLVFLALGSVVAATADSATQLVLGRVLQAAGGCAGLVLGRAMIRDRHDPSEAASRIATVTLAMMLAPMLTPAVGGYADQFLGWRAGFWIIAGIGGAIFAAVALKLPETHHDHRPMPGIAPMINAYRNLLRDPAFLGHAGAAGFGTAAFFAFVAGAPHVIIELMGRTPGEFGLWYIITSGGYMLGNIITARLASRAGPMRMVVAGSAAAVLGYGAMVVSTLLLPMVPPTVFLPMTMIAFANGIILPNAIAGALSAAGMASVGAAAGLAGFLQMGSGAVASQVIGWTRGTDTWPLVWVMVGCGIGTVLCTLLAWRAERARRG</sequence>
<evidence type="ECO:0000256" key="7">
    <source>
        <dbReference type="ARBA" id="ARBA00023136"/>
    </source>
</evidence>
<feature type="transmembrane region" description="Helical" evidence="8">
    <location>
        <begin position="303"/>
        <end position="325"/>
    </location>
</feature>
<feature type="transmembrane region" description="Helical" evidence="8">
    <location>
        <begin position="396"/>
        <end position="414"/>
    </location>
</feature>
<feature type="transmembrane region" description="Helical" evidence="8">
    <location>
        <begin position="187"/>
        <end position="207"/>
    </location>
</feature>
<evidence type="ECO:0000256" key="5">
    <source>
        <dbReference type="ARBA" id="ARBA00022692"/>
    </source>
</evidence>
<dbReference type="InterPro" id="IPR036259">
    <property type="entry name" value="MFS_trans_sf"/>
</dbReference>
<comment type="similarity">
    <text evidence="2 8">Belongs to the major facilitator superfamily. Bcr/CmlA family.</text>
</comment>
<feature type="transmembrane region" description="Helical" evidence="8">
    <location>
        <begin position="236"/>
        <end position="261"/>
    </location>
</feature>
<keyword evidence="7 8" id="KW-0472">Membrane</keyword>
<dbReference type="InterPro" id="IPR020846">
    <property type="entry name" value="MFS_dom"/>
</dbReference>
<feature type="transmembrane region" description="Helical" evidence="8">
    <location>
        <begin position="34"/>
        <end position="55"/>
    </location>
</feature>
<feature type="transmembrane region" description="Helical" evidence="8">
    <location>
        <begin position="273"/>
        <end position="291"/>
    </location>
</feature>
<feature type="compositionally biased region" description="Low complexity" evidence="9">
    <location>
        <begin position="1"/>
        <end position="19"/>
    </location>
</feature>
<dbReference type="PROSITE" id="PS50850">
    <property type="entry name" value="MFS"/>
    <property type="match status" value="1"/>
</dbReference>
<dbReference type="PANTHER" id="PTHR23502">
    <property type="entry name" value="MAJOR FACILITATOR SUPERFAMILY"/>
    <property type="match status" value="1"/>
</dbReference>
<organism evidence="11 12">
    <name type="scientific">Tistrella bauzanensis</name>
    <dbReference type="NCBI Taxonomy" id="657419"/>
    <lineage>
        <taxon>Bacteria</taxon>
        <taxon>Pseudomonadati</taxon>
        <taxon>Pseudomonadota</taxon>
        <taxon>Alphaproteobacteria</taxon>
        <taxon>Geminicoccales</taxon>
        <taxon>Geminicoccaceae</taxon>
        <taxon>Tistrella</taxon>
    </lineage>
</organism>
<evidence type="ECO:0000256" key="4">
    <source>
        <dbReference type="ARBA" id="ARBA00022475"/>
    </source>
</evidence>
<protein>
    <recommendedName>
        <fullName evidence="8">Bcr/CflA family efflux transporter</fullName>
    </recommendedName>
</protein>
<evidence type="ECO:0000256" key="9">
    <source>
        <dbReference type="SAM" id="MobiDB-lite"/>
    </source>
</evidence>
<keyword evidence="4" id="KW-1003">Cell membrane</keyword>
<evidence type="ECO:0000259" key="10">
    <source>
        <dbReference type="PROSITE" id="PS50850"/>
    </source>
</evidence>
<proteinExistence type="inferred from homology"/>
<dbReference type="CDD" id="cd17320">
    <property type="entry name" value="MFS_MdfA_MDR_like"/>
    <property type="match status" value="1"/>
</dbReference>
<evidence type="ECO:0000256" key="1">
    <source>
        <dbReference type="ARBA" id="ARBA00004651"/>
    </source>
</evidence>
<keyword evidence="3 8" id="KW-0813">Transport</keyword>
<comment type="caution">
    <text evidence="11">The sequence shown here is derived from an EMBL/GenBank/DDBJ whole genome shotgun (WGS) entry which is preliminary data.</text>
</comment>
<dbReference type="PANTHER" id="PTHR23502:SF132">
    <property type="entry name" value="POLYAMINE TRANSPORTER 2-RELATED"/>
    <property type="match status" value="1"/>
</dbReference>
<feature type="transmembrane region" description="Helical" evidence="8">
    <location>
        <begin position="67"/>
        <end position="87"/>
    </location>
</feature>
<keyword evidence="12" id="KW-1185">Reference proteome</keyword>